<name>A0A841BKJ5_9ACTN</name>
<keyword evidence="1" id="KW-1133">Transmembrane helix</keyword>
<reference evidence="3 4" key="1">
    <citation type="submission" date="2020-08" db="EMBL/GenBank/DDBJ databases">
        <title>Sequencing the genomes of 1000 actinobacteria strains.</title>
        <authorList>
            <person name="Klenk H.-P."/>
        </authorList>
    </citation>
    <scope>NUCLEOTIDE SEQUENCE [LARGE SCALE GENOMIC DNA]</scope>
    <source>
        <strain evidence="3 4">DSM 45362</strain>
    </source>
</reference>
<dbReference type="InterPro" id="IPR012495">
    <property type="entry name" value="TadE-like_dom"/>
</dbReference>
<proteinExistence type="predicted"/>
<keyword evidence="4" id="KW-1185">Reference proteome</keyword>
<dbReference type="Pfam" id="PF07811">
    <property type="entry name" value="TadE"/>
    <property type="match status" value="1"/>
</dbReference>
<accession>A0A841BKJ5</accession>
<sequence length="145" mass="15235">MWRRGSDSGSATIELVLMLPVAAAMMTMITFTGRVAMARQVADSAAYDAARSASLARTEATARAQANTAANASFAGQGFTCQPLTVTPNLTGFAVPPGQTATVTVTVSCRVDLRDILDLPGLPISDFITLNSSFVSPLDTYRSRT</sequence>
<comment type="caution">
    <text evidence="3">The sequence shown here is derived from an EMBL/GenBank/DDBJ whole genome shotgun (WGS) entry which is preliminary data.</text>
</comment>
<protein>
    <submittedName>
        <fullName evidence="3">Flp pilus assembly protein TadG</fullName>
    </submittedName>
</protein>
<organism evidence="3 4">
    <name type="scientific">Allocatelliglobosispora scoriae</name>
    <dbReference type="NCBI Taxonomy" id="643052"/>
    <lineage>
        <taxon>Bacteria</taxon>
        <taxon>Bacillati</taxon>
        <taxon>Actinomycetota</taxon>
        <taxon>Actinomycetes</taxon>
        <taxon>Micromonosporales</taxon>
        <taxon>Micromonosporaceae</taxon>
        <taxon>Allocatelliglobosispora</taxon>
    </lineage>
</organism>
<feature type="domain" description="TadE-like" evidence="2">
    <location>
        <begin position="9"/>
        <end position="51"/>
    </location>
</feature>
<dbReference type="RefSeq" id="WP_184836357.1">
    <property type="nucleotide sequence ID" value="NZ_JACHMN010000002.1"/>
</dbReference>
<keyword evidence="1" id="KW-0472">Membrane</keyword>
<feature type="transmembrane region" description="Helical" evidence="1">
    <location>
        <begin position="12"/>
        <end position="31"/>
    </location>
</feature>
<evidence type="ECO:0000313" key="4">
    <source>
        <dbReference type="Proteomes" id="UP000587527"/>
    </source>
</evidence>
<dbReference type="EMBL" id="JACHMN010000002">
    <property type="protein sequence ID" value="MBB5869617.1"/>
    <property type="molecule type" value="Genomic_DNA"/>
</dbReference>
<keyword evidence="1" id="KW-0812">Transmembrane</keyword>
<evidence type="ECO:0000313" key="3">
    <source>
        <dbReference type="EMBL" id="MBB5869617.1"/>
    </source>
</evidence>
<dbReference type="AlphaFoldDB" id="A0A841BKJ5"/>
<gene>
    <name evidence="3" type="ORF">F4553_002996</name>
</gene>
<evidence type="ECO:0000259" key="2">
    <source>
        <dbReference type="Pfam" id="PF07811"/>
    </source>
</evidence>
<dbReference type="Proteomes" id="UP000587527">
    <property type="component" value="Unassembled WGS sequence"/>
</dbReference>
<evidence type="ECO:0000256" key="1">
    <source>
        <dbReference type="SAM" id="Phobius"/>
    </source>
</evidence>